<dbReference type="EMBL" id="UZAD01000253">
    <property type="protein sequence ID" value="VDN83314.1"/>
    <property type="molecule type" value="Genomic_DNA"/>
</dbReference>
<evidence type="ECO:0000256" key="1">
    <source>
        <dbReference type="SAM" id="SignalP"/>
    </source>
</evidence>
<keyword evidence="1" id="KW-0732">Signal</keyword>
<organism evidence="4">
    <name type="scientific">Brugia pahangi</name>
    <name type="common">Filarial nematode worm</name>
    <dbReference type="NCBI Taxonomy" id="6280"/>
    <lineage>
        <taxon>Eukaryota</taxon>
        <taxon>Metazoa</taxon>
        <taxon>Ecdysozoa</taxon>
        <taxon>Nematoda</taxon>
        <taxon>Chromadorea</taxon>
        <taxon>Rhabditida</taxon>
        <taxon>Spirurina</taxon>
        <taxon>Spiruromorpha</taxon>
        <taxon>Filarioidea</taxon>
        <taxon>Onchocercidae</taxon>
        <taxon>Brugia</taxon>
    </lineage>
</organism>
<proteinExistence type="predicted"/>
<gene>
    <name evidence="2" type="ORF">BPAG_LOCUS2128</name>
</gene>
<feature type="signal peptide" evidence="1">
    <location>
        <begin position="1"/>
        <end position="19"/>
    </location>
</feature>
<dbReference type="Proteomes" id="UP000278627">
    <property type="component" value="Unassembled WGS sequence"/>
</dbReference>
<evidence type="ECO:0000313" key="2">
    <source>
        <dbReference type="EMBL" id="VDN83314.1"/>
    </source>
</evidence>
<sequence>MLLPSLLQLLLRQAPATSGCCSDEFNESIQQMPTTVMTTKTMMTRPKMLRSAICQLSNGTSILLLHVV</sequence>
<feature type="chain" id="PRO_5043121696" evidence="1">
    <location>
        <begin position="20"/>
        <end position="68"/>
    </location>
</feature>
<protein>
    <submittedName>
        <fullName evidence="4">Secreted protein</fullName>
    </submittedName>
</protein>
<evidence type="ECO:0000313" key="4">
    <source>
        <dbReference type="WBParaSite" id="BPAG_0000215801-mRNA-1"/>
    </source>
</evidence>
<name>A0A0N4T1V0_BRUPA</name>
<dbReference type="AlphaFoldDB" id="A0A0N4T1V0"/>
<keyword evidence="3" id="KW-1185">Reference proteome</keyword>
<reference evidence="4" key="1">
    <citation type="submission" date="2017-02" db="UniProtKB">
        <authorList>
            <consortium name="WormBaseParasite"/>
        </authorList>
    </citation>
    <scope>IDENTIFICATION</scope>
</reference>
<accession>A0A0N4T1V0</accession>
<reference evidence="2 3" key="2">
    <citation type="submission" date="2018-11" db="EMBL/GenBank/DDBJ databases">
        <authorList>
            <consortium name="Pathogen Informatics"/>
        </authorList>
    </citation>
    <scope>NUCLEOTIDE SEQUENCE [LARGE SCALE GENOMIC DNA]</scope>
</reference>
<dbReference type="WBParaSite" id="BPAG_0000215801-mRNA-1">
    <property type="protein sequence ID" value="BPAG_0000215801-mRNA-1"/>
    <property type="gene ID" value="BPAG_0000215801"/>
</dbReference>
<evidence type="ECO:0000313" key="3">
    <source>
        <dbReference type="Proteomes" id="UP000278627"/>
    </source>
</evidence>